<evidence type="ECO:0000256" key="1">
    <source>
        <dbReference type="SAM" id="MobiDB-lite"/>
    </source>
</evidence>
<evidence type="ECO:0000313" key="4">
    <source>
        <dbReference type="Proteomes" id="UP001152797"/>
    </source>
</evidence>
<evidence type="ECO:0000313" key="2">
    <source>
        <dbReference type="EMBL" id="CAI3995222.1"/>
    </source>
</evidence>
<dbReference type="EMBL" id="CAMXCT020002047">
    <property type="protein sequence ID" value="CAL1148597.1"/>
    <property type="molecule type" value="Genomic_DNA"/>
</dbReference>
<keyword evidence="4" id="KW-1185">Reference proteome</keyword>
<dbReference type="EMBL" id="CAMXCT010002047">
    <property type="protein sequence ID" value="CAI3995222.1"/>
    <property type="molecule type" value="Genomic_DNA"/>
</dbReference>
<name>A0A9P1CMU4_9DINO</name>
<feature type="compositionally biased region" description="Basic and acidic residues" evidence="1">
    <location>
        <begin position="161"/>
        <end position="177"/>
    </location>
</feature>
<accession>A0A9P1CMU4</accession>
<reference evidence="3 4" key="2">
    <citation type="submission" date="2024-05" db="EMBL/GenBank/DDBJ databases">
        <authorList>
            <person name="Chen Y."/>
            <person name="Shah S."/>
            <person name="Dougan E. K."/>
            <person name="Thang M."/>
            <person name="Chan C."/>
        </authorList>
    </citation>
    <scope>NUCLEOTIDE SEQUENCE [LARGE SCALE GENOMIC DNA]</scope>
</reference>
<feature type="region of interest" description="Disordered" evidence="1">
    <location>
        <begin position="161"/>
        <end position="200"/>
    </location>
</feature>
<feature type="region of interest" description="Disordered" evidence="1">
    <location>
        <begin position="324"/>
        <end position="343"/>
    </location>
</feature>
<evidence type="ECO:0000313" key="3">
    <source>
        <dbReference type="EMBL" id="CAL4782534.1"/>
    </source>
</evidence>
<protein>
    <submittedName>
        <fullName evidence="2">Uncharacterized protein</fullName>
    </submittedName>
</protein>
<proteinExistence type="predicted"/>
<dbReference type="Proteomes" id="UP001152797">
    <property type="component" value="Unassembled WGS sequence"/>
</dbReference>
<reference evidence="2" key="1">
    <citation type="submission" date="2022-10" db="EMBL/GenBank/DDBJ databases">
        <authorList>
            <person name="Chen Y."/>
            <person name="Dougan E. K."/>
            <person name="Chan C."/>
            <person name="Rhodes N."/>
            <person name="Thang M."/>
        </authorList>
    </citation>
    <scope>NUCLEOTIDE SEQUENCE</scope>
</reference>
<feature type="compositionally biased region" description="Basic and acidic residues" evidence="1">
    <location>
        <begin position="185"/>
        <end position="200"/>
    </location>
</feature>
<comment type="caution">
    <text evidence="2">The sequence shown here is derived from an EMBL/GenBank/DDBJ whole genome shotgun (WGS) entry which is preliminary data.</text>
</comment>
<dbReference type="AlphaFoldDB" id="A0A9P1CMU4"/>
<organism evidence="2">
    <name type="scientific">Cladocopium goreaui</name>
    <dbReference type="NCBI Taxonomy" id="2562237"/>
    <lineage>
        <taxon>Eukaryota</taxon>
        <taxon>Sar</taxon>
        <taxon>Alveolata</taxon>
        <taxon>Dinophyceae</taxon>
        <taxon>Suessiales</taxon>
        <taxon>Symbiodiniaceae</taxon>
        <taxon>Cladocopium</taxon>
    </lineage>
</organism>
<sequence length="955" mass="107499">MAAEEAQAAQAKCGSCGLEYSQEEGRLHGRNFKCGNCKNVEQTLRRHLGTTADLQEFSQEESEKFFKATHAAKSPDGKLAWQTIRAILLKRMTEVRIRSFESKVAVEELTLSVLLTRGWEEQVVRKFPSEVSEAHGCELFKVPVRTCTWAEAFQRSEETILEREKQASKKKGSKDMDVPLAGPSGKEEADSKKADRKKAQEAKKVVTENVKIATWAAKCLGPLTQAETSLTKVIAKGDTVPDADEKALTLCKDNLVTVTGWIKAAKEAVSMQDHNKEKEEEAQVALVSLPCDATDVKVLLKQIAEATKALRGSFPKPKAKAKAVAGAEASAPKRRRIKQNPIDDGPGAQFRALRQLPGVSQELGRNIVSLLRDDDRGKGVCKRKKEIAPEACGIQVRLRDEGNPEIEIDALLRNRNELTLVLAQDETTPGNVLSSRPARKTNWIFASFLEIEALWIDSMWLPVSCILAKEAQDAKYSYVEYTRVVLRHLHGEVQNGFALDASEGPVLVFLPKIILLGDHEALRALSGAKGSSGAKPCLKCCNILSQNRHIPPLHACITEANSANFLPQTGEGLREILRHFESCRTKKSLQEAETALGWNAEMLRRSVVTDAFLSGWVTLQSFYFDSMHQYWSCGQVAQELGLWYTRLADCHITLDALRAWVAIGWKDLGRTPPMHLFSDKMFKRDTDYRGDAQACLVVFPLCWAYSMEILNGRSDVAQAIASLNALYAVTQVIHEMKRQPRAVEQLEPLQQDHMEKFRLAYGSEHVRPKVHFSRHLREQVEAWKRHIDCFVAERKNKLFKRQIAPRLNRLSSFSASALMELTQSELNTAHVVDRLIGQLVGKGKPHLEWAKEVHVTPDALFATGIEVGCVEFLRGHFLVLHPTLCLEIHHGMKIQENHYLVVEEWLPYEGRPTPNCQQWRRNARASKYVLPAHKMKGHEPLHLMRKEHEIVWLLR</sequence>
<gene>
    <name evidence="2" type="ORF">C1SCF055_LOCUS21812</name>
</gene>
<dbReference type="EMBL" id="CAMXCT030002047">
    <property type="protein sequence ID" value="CAL4782534.1"/>
    <property type="molecule type" value="Genomic_DNA"/>
</dbReference>